<feature type="domain" description="DH" evidence="3">
    <location>
        <begin position="1399"/>
        <end position="1576"/>
    </location>
</feature>
<feature type="domain" description="PH" evidence="2">
    <location>
        <begin position="1588"/>
        <end position="1695"/>
    </location>
</feature>
<dbReference type="EMBL" id="AHAT01021249">
    <property type="status" value="NOT_ANNOTATED_CDS"/>
    <property type="molecule type" value="Genomic_DNA"/>
</dbReference>
<dbReference type="PANTHER" id="PTHR45845">
    <property type="entry name" value="RHO GUANINE NUCLEOTIDE EXCHANGE FACTOR-RELATED"/>
    <property type="match status" value="1"/>
</dbReference>
<evidence type="ECO:0000313" key="4">
    <source>
        <dbReference type="Ensembl" id="ENSLOCP00000001372.1"/>
    </source>
</evidence>
<dbReference type="SMART" id="SM00325">
    <property type="entry name" value="RhoGEF"/>
    <property type="match status" value="1"/>
</dbReference>
<reference evidence="4" key="3">
    <citation type="submission" date="2025-09" db="UniProtKB">
        <authorList>
            <consortium name="Ensembl"/>
        </authorList>
    </citation>
    <scope>IDENTIFICATION</scope>
</reference>
<name>W5LZ15_LEPOC</name>
<dbReference type="PANTHER" id="PTHR45845:SF2">
    <property type="entry name" value="RIKEN CDNA D630003M21 GENE"/>
    <property type="match status" value="1"/>
</dbReference>
<dbReference type="Pfam" id="PF00621">
    <property type="entry name" value="RhoGEF"/>
    <property type="match status" value="1"/>
</dbReference>
<dbReference type="SUPFAM" id="SSF48065">
    <property type="entry name" value="DBL homology domain (DH-domain)"/>
    <property type="match status" value="1"/>
</dbReference>
<dbReference type="eggNOG" id="KOG0689">
    <property type="taxonomic scope" value="Eukaryota"/>
</dbReference>
<feature type="region of interest" description="Disordered" evidence="1">
    <location>
        <begin position="1189"/>
        <end position="1218"/>
    </location>
</feature>
<organism evidence="4 5">
    <name type="scientific">Lepisosteus oculatus</name>
    <name type="common">Spotted gar</name>
    <dbReference type="NCBI Taxonomy" id="7918"/>
    <lineage>
        <taxon>Eukaryota</taxon>
        <taxon>Metazoa</taxon>
        <taxon>Chordata</taxon>
        <taxon>Craniata</taxon>
        <taxon>Vertebrata</taxon>
        <taxon>Euteleostomi</taxon>
        <taxon>Actinopterygii</taxon>
        <taxon>Neopterygii</taxon>
        <taxon>Holostei</taxon>
        <taxon>Semionotiformes</taxon>
        <taxon>Lepisosteidae</taxon>
        <taxon>Lepisosteus</taxon>
    </lineage>
</organism>
<feature type="region of interest" description="Disordered" evidence="1">
    <location>
        <begin position="1242"/>
        <end position="1325"/>
    </location>
</feature>
<dbReference type="Gene3D" id="1.20.900.10">
    <property type="entry name" value="Dbl homology (DH) domain"/>
    <property type="match status" value="1"/>
</dbReference>
<feature type="region of interest" description="Disordered" evidence="1">
    <location>
        <begin position="1819"/>
        <end position="1846"/>
    </location>
</feature>
<feature type="compositionally biased region" description="Pro residues" evidence="1">
    <location>
        <begin position="199"/>
        <end position="208"/>
    </location>
</feature>
<reference evidence="5" key="1">
    <citation type="submission" date="2011-12" db="EMBL/GenBank/DDBJ databases">
        <title>The Draft Genome of Lepisosteus oculatus.</title>
        <authorList>
            <consortium name="The Broad Institute Genome Assembly &amp; Analysis Group"/>
            <consortium name="Computational R&amp;D Group"/>
            <consortium name="and Sequencing Platform"/>
            <person name="Di Palma F."/>
            <person name="Alfoldi J."/>
            <person name="Johnson J."/>
            <person name="Berlin A."/>
            <person name="Gnerre S."/>
            <person name="Jaffe D."/>
            <person name="MacCallum I."/>
            <person name="Young S."/>
            <person name="Walker B.J."/>
            <person name="Lander E.S."/>
            <person name="Lindblad-Toh K."/>
        </authorList>
    </citation>
    <scope>NUCLEOTIDE SEQUENCE [LARGE SCALE GENOMIC DNA]</scope>
</reference>
<dbReference type="EMBL" id="AHAT01021251">
    <property type="status" value="NOT_ANNOTATED_CDS"/>
    <property type="molecule type" value="Genomic_DNA"/>
</dbReference>
<dbReference type="GO" id="GO:0005085">
    <property type="term" value="F:guanyl-nucleotide exchange factor activity"/>
    <property type="evidence" value="ECO:0007669"/>
    <property type="project" value="InterPro"/>
</dbReference>
<reference evidence="4" key="2">
    <citation type="submission" date="2025-08" db="UniProtKB">
        <authorList>
            <consortium name="Ensembl"/>
        </authorList>
    </citation>
    <scope>IDENTIFICATION</scope>
</reference>
<dbReference type="PROSITE" id="PS50010">
    <property type="entry name" value="DH_2"/>
    <property type="match status" value="1"/>
</dbReference>
<dbReference type="Bgee" id="ENSLOCG00000001193">
    <property type="expression patterns" value="Expressed in intestine and 7 other cell types or tissues"/>
</dbReference>
<feature type="region of interest" description="Disordered" evidence="1">
    <location>
        <begin position="277"/>
        <end position="307"/>
    </location>
</feature>
<dbReference type="InterPro" id="IPR035899">
    <property type="entry name" value="DBL_dom_sf"/>
</dbReference>
<dbReference type="InterPro" id="IPR011993">
    <property type="entry name" value="PH-like_dom_sf"/>
</dbReference>
<feature type="region of interest" description="Disordered" evidence="1">
    <location>
        <begin position="1364"/>
        <end position="1394"/>
    </location>
</feature>
<dbReference type="eggNOG" id="KOG4240">
    <property type="taxonomic scope" value="Eukaryota"/>
</dbReference>
<dbReference type="Ensembl" id="ENSLOCT00000001377.1">
    <property type="protein sequence ID" value="ENSLOCP00000001372.1"/>
    <property type="gene ID" value="ENSLOCG00000001193.1"/>
</dbReference>
<dbReference type="HOGENOM" id="CLU_001356_2_0_1"/>
<evidence type="ECO:0000256" key="1">
    <source>
        <dbReference type="SAM" id="MobiDB-lite"/>
    </source>
</evidence>
<dbReference type="Pfam" id="PF22697">
    <property type="entry name" value="SOS1_NGEF_PH"/>
    <property type="match status" value="1"/>
</dbReference>
<dbReference type="EMBL" id="AHAT01021250">
    <property type="status" value="NOT_ANNOTATED_CDS"/>
    <property type="molecule type" value="Genomic_DNA"/>
</dbReference>
<protein>
    <submittedName>
        <fullName evidence="4">Si:dkey-65j6.2</fullName>
    </submittedName>
</protein>
<dbReference type="SUPFAM" id="SSF50729">
    <property type="entry name" value="PH domain-like"/>
    <property type="match status" value="1"/>
</dbReference>
<dbReference type="Gene3D" id="1.20.58.60">
    <property type="match status" value="1"/>
</dbReference>
<dbReference type="InParanoid" id="W5LZ15"/>
<keyword evidence="5" id="KW-1185">Reference proteome</keyword>
<feature type="compositionally biased region" description="Basic and acidic residues" evidence="1">
    <location>
        <begin position="659"/>
        <end position="673"/>
    </location>
</feature>
<dbReference type="CDD" id="cd00160">
    <property type="entry name" value="RhoGEF"/>
    <property type="match status" value="1"/>
</dbReference>
<dbReference type="GeneTree" id="ENSGT00940000165533"/>
<dbReference type="PROSITE" id="PS50003">
    <property type="entry name" value="PH_DOMAIN"/>
    <property type="match status" value="1"/>
</dbReference>
<feature type="region of interest" description="Disordered" evidence="1">
    <location>
        <begin position="647"/>
        <end position="684"/>
    </location>
</feature>
<sequence length="1846" mass="207148">MNPDSLDSSIQGALSALYPPFEATAPTVLSQLFRVIEERYQGDALQCLLDFLIPAKHILESVQQAACAVFSDVLFRCEGWPLCLRERVVVQLAPLNPFLLRPGDFYLQVEPFGDQAARIVLKSLLEDFREVEETPVPETSYPSIFTEEWLREVNQGHHGTPLRTCLLSTDQGIVKVPWEQVANPEFVDKPKAMASSPISPGPPPPSAPPSSFSVETRILPAKDGIAVSLHLIDSSCTRLIKVDQSKPPSKPIGWVSPNTWDSRNPELEGDYVDLVEFTKEKTSRTPQRTKPDPSSLEAPRPPPPANVNLMPCGRTLRFAEEPCTPCLRRKLGRESELQELRCRYRESYLAALQNPVSFEQGGFAEILEEAARGLDSVCQRVSPSQTPQCCHEEHLYQVAKDVSGSSMICREVGEVKSQRAGAAGSPGVYTEMTPSVQVVHCKKTTAFGLLSPKVERRKSGKKGSDSCKHVKSMGFKQKHYGSKLFGKSMRDTEKECRLRITLLSVHYAGGQMTIKLAFQKAEELQHSCPGVTWLSVLKSSRHMLAYKPKRSKRRATLAKTTFAFDQPKSVHHKVQSKNYLKLKSVRTNVELLHRCINEQNETCNLSEFKIFFNSPHLLLSIYGITGYVDTVHINFYVSPQDASQTCKAETEGPALLDNGPEKAAHSSPAEKHVRPLPQPGSSRASSLMLPSAQFSSHLLHLGIACLPGSRDRTGRAVLEVFADHNGWKSPLVSSQELCKLLLYFHSIPRKEVRDLGMTLVIDARKKTPPPALIQALMMVQEQVLHAVHCVLMLVDKETGPRTERHPGLQVEVMTSLKALHKIVEGSQLTSDLEGTFPYSHSDWLKLYQKLGPFMDDLQEASSLLQKAISKFDGNKKIDTVQEVQQGIQGQKTMMKEVLEDTRLVALQREGGAMLARLRKEEARFACSEDYRDAMSTTTNFYNQVEEQVHTLVMKSNESLQHLDFLLKLRELEGRFKKIRDWFDADGERRLLEADSVEDSLERVEQTLHNFNSFLEQATEQKNRALALVTEAGNIEASSYPEKEIFRTMVFTFKSSLADFLSRAEQCRIELEIMVNLYRFCEKATELAKGCRQYLEQAGPGSCVAKEHLSTLEKYKEKFTTFSAAQFQEVKAQACTLKGSRGMRVWNVAWLKCQEVRQQLEERLQESEKAQRPAVVVSGPRRLVAEETAFLLPSPSEGPARGNHTPARTTAELPGSRDYQAKGNDFATVMCFNLNFKPDSKSCKGLKAAPASKTEASVPQFVEDKEENSQEFLSTQEKSPDFPRGDSSSHEQLSRQQQALGRSLSEGSGVCSSPSEPLVSPTARSCSQPSRKILQAAWEFQMSRHGSFCSEESYCLSSQDSDNLGTGLEAPASGPGGHRAQGGTPVPTANSEENGSNVLKLQRIVEELLLTEREYVRSLSYIITHYFPQLERPDVPQDLRGQRGRIFGNLEKLHDFHRHFFLKELEGCLREPLRVARCFLRHRESFGLYALYSKNKPQSDSLIIHHGHAFFKQKQLELGDKMDLWSYLLKPVQRISKYNLLLQDMEKECGPQQGRERSEIQAALEVIRFQLRHGNDLLAMDDIQDCDVNLKEQGQLIRQNEFLVSFRKKKCFRHVFLFQDLILFSKTKKTEVGNDMYLYKQSFKTSDIGMTRNSGDSGLCFEIWFRRRKSQDTYVLQAESPEVKEAWTTDLERILWDQAVRNREIRMQERVFMGIGSKPFMDIKPSAAAICDRAVNCVYSGRAHGGLLSMRPNSIDSGSSTSSSGSHSSSSSSGRGSLPPHRYLPGQQRRGEMGQGAFLVTGVLEEDDLDNETENLHLLMDSSESSGESISGFSSSDHSCLSVIGGE</sequence>
<dbReference type="CDD" id="cd13242">
    <property type="entry name" value="PH_puratrophin-1"/>
    <property type="match status" value="1"/>
</dbReference>
<dbReference type="SMART" id="SM00233">
    <property type="entry name" value="PH"/>
    <property type="match status" value="1"/>
</dbReference>
<accession>W5LZ15</accession>
<dbReference type="InterPro" id="IPR001849">
    <property type="entry name" value="PH_domain"/>
</dbReference>
<dbReference type="STRING" id="7918.ENSLOCP00000001372"/>
<evidence type="ECO:0000259" key="2">
    <source>
        <dbReference type="PROSITE" id="PS50003"/>
    </source>
</evidence>
<feature type="region of interest" description="Disordered" evidence="1">
    <location>
        <begin position="1748"/>
        <end position="1789"/>
    </location>
</feature>
<proteinExistence type="predicted"/>
<dbReference type="InterPro" id="IPR052231">
    <property type="entry name" value="Rho_GEF_signaling-related"/>
</dbReference>
<dbReference type="Gene3D" id="2.30.29.30">
    <property type="entry name" value="Pleckstrin-homology domain (PH domain)/Phosphotyrosine-binding domain (PTB)"/>
    <property type="match status" value="1"/>
</dbReference>
<evidence type="ECO:0000313" key="5">
    <source>
        <dbReference type="Proteomes" id="UP000018468"/>
    </source>
</evidence>
<feature type="compositionally biased region" description="Basic and acidic residues" evidence="1">
    <location>
        <begin position="1277"/>
        <end position="1292"/>
    </location>
</feature>
<feature type="compositionally biased region" description="Low complexity" evidence="1">
    <location>
        <begin position="1819"/>
        <end position="1838"/>
    </location>
</feature>
<feature type="compositionally biased region" description="Low complexity" evidence="1">
    <location>
        <begin position="1756"/>
        <end position="1776"/>
    </location>
</feature>
<dbReference type="InterPro" id="IPR000219">
    <property type="entry name" value="DH_dom"/>
</dbReference>
<evidence type="ECO:0000259" key="3">
    <source>
        <dbReference type="PROSITE" id="PS50010"/>
    </source>
</evidence>
<dbReference type="InterPro" id="IPR055251">
    <property type="entry name" value="SOS1_NGEF_PH"/>
</dbReference>
<feature type="region of interest" description="Disordered" evidence="1">
    <location>
        <begin position="191"/>
        <end position="213"/>
    </location>
</feature>
<dbReference type="Proteomes" id="UP000018468">
    <property type="component" value="Linkage group LG18"/>
</dbReference>